<dbReference type="Pfam" id="PF00883">
    <property type="entry name" value="Peptidase_M17"/>
    <property type="match status" value="1"/>
</dbReference>
<comment type="similarity">
    <text evidence="3 8">Belongs to the peptidase M17 family.</text>
</comment>
<keyword evidence="8" id="KW-0479">Metal-binding</keyword>
<evidence type="ECO:0000313" key="12">
    <source>
        <dbReference type="Proteomes" id="UP000501452"/>
    </source>
</evidence>
<dbReference type="SUPFAM" id="SSF52949">
    <property type="entry name" value="Macro domain-like"/>
    <property type="match status" value="1"/>
</dbReference>
<dbReference type="CDD" id="cd00433">
    <property type="entry name" value="Peptidase_M17"/>
    <property type="match status" value="1"/>
</dbReference>
<evidence type="ECO:0000256" key="7">
    <source>
        <dbReference type="ARBA" id="ARBA00049972"/>
    </source>
</evidence>
<evidence type="ECO:0000313" key="11">
    <source>
        <dbReference type="EMBL" id="QIN82680.1"/>
    </source>
</evidence>
<dbReference type="GO" id="GO:0005737">
    <property type="term" value="C:cytoplasm"/>
    <property type="evidence" value="ECO:0007669"/>
    <property type="project" value="UniProtKB-SubCell"/>
</dbReference>
<evidence type="ECO:0000256" key="6">
    <source>
        <dbReference type="ARBA" id="ARBA00022801"/>
    </source>
</evidence>
<keyword evidence="12" id="KW-1185">Reference proteome</keyword>
<dbReference type="GO" id="GO:0030145">
    <property type="term" value="F:manganese ion binding"/>
    <property type="evidence" value="ECO:0007669"/>
    <property type="project" value="UniProtKB-UniRule"/>
</dbReference>
<dbReference type="PANTHER" id="PTHR11963:SF23">
    <property type="entry name" value="CYTOSOL AMINOPEPTIDASE"/>
    <property type="match status" value="1"/>
</dbReference>
<feature type="domain" description="Peptidase M17 leucyl aminopeptidase N-terminal" evidence="10">
    <location>
        <begin position="88"/>
        <end position="194"/>
    </location>
</feature>
<feature type="binding site" evidence="8">
    <location>
        <position position="399"/>
    </location>
    <ligand>
        <name>Mn(2+)</name>
        <dbReference type="ChEBI" id="CHEBI:29035"/>
        <label>1</label>
    </ligand>
</feature>
<keyword evidence="8" id="KW-0963">Cytoplasm</keyword>
<dbReference type="NCBIfam" id="NF002074">
    <property type="entry name" value="PRK00913.1-4"/>
    <property type="match status" value="1"/>
</dbReference>
<organism evidence="11 12">
    <name type="scientific">Rubrobacter tropicus</name>
    <dbReference type="NCBI Taxonomy" id="2653851"/>
    <lineage>
        <taxon>Bacteria</taxon>
        <taxon>Bacillati</taxon>
        <taxon>Actinomycetota</taxon>
        <taxon>Rubrobacteria</taxon>
        <taxon>Rubrobacterales</taxon>
        <taxon>Rubrobacteraceae</taxon>
        <taxon>Rubrobacter</taxon>
    </lineage>
</organism>
<dbReference type="InterPro" id="IPR011356">
    <property type="entry name" value="Leucine_aapep/pepB"/>
</dbReference>
<keyword evidence="5 8" id="KW-0645">Protease</keyword>
<dbReference type="AlphaFoldDB" id="A0A6G8Q885"/>
<feature type="binding site" evidence="8">
    <location>
        <position position="315"/>
    </location>
    <ligand>
        <name>Mn(2+)</name>
        <dbReference type="ChEBI" id="CHEBI:29035"/>
        <label>2</label>
    </ligand>
</feature>
<comment type="cofactor">
    <cofactor evidence="8">
        <name>Mn(2+)</name>
        <dbReference type="ChEBI" id="CHEBI:29035"/>
    </cofactor>
    <text evidence="8">Binds 2 manganese ions per subunit.</text>
</comment>
<feature type="binding site" evidence="8">
    <location>
        <position position="320"/>
    </location>
    <ligand>
        <name>Mn(2+)</name>
        <dbReference type="ChEBI" id="CHEBI:29035"/>
        <label>1</label>
    </ligand>
</feature>
<dbReference type="EC" id="3.4.11.10" evidence="8"/>
<feature type="active site" evidence="8">
    <location>
        <position position="327"/>
    </location>
</feature>
<dbReference type="KEGG" id="rub:GBA63_08500"/>
<protein>
    <recommendedName>
        <fullName evidence="8">Probable cytosol aminopeptidase</fullName>
        <ecNumber evidence="8">3.4.11.1</ecNumber>
    </recommendedName>
    <alternativeName>
        <fullName evidence="8">Leucine aminopeptidase</fullName>
        <shortName evidence="8">LAP</shortName>
        <ecNumber evidence="8">3.4.11.10</ecNumber>
    </alternativeName>
    <alternativeName>
        <fullName evidence="8">Leucyl aminopeptidase</fullName>
    </alternativeName>
</protein>
<dbReference type="GO" id="GO:0070006">
    <property type="term" value="F:metalloaminopeptidase activity"/>
    <property type="evidence" value="ECO:0007669"/>
    <property type="project" value="InterPro"/>
</dbReference>
<evidence type="ECO:0000256" key="3">
    <source>
        <dbReference type="ARBA" id="ARBA00009528"/>
    </source>
</evidence>
<feature type="domain" description="Cytosol aminopeptidase" evidence="9">
    <location>
        <begin position="235"/>
        <end position="538"/>
    </location>
</feature>
<evidence type="ECO:0000256" key="5">
    <source>
        <dbReference type="ARBA" id="ARBA00022670"/>
    </source>
</evidence>
<keyword evidence="8" id="KW-0464">Manganese</keyword>
<gene>
    <name evidence="8" type="primary">pepA</name>
    <name evidence="11" type="ORF">GBA63_08500</name>
</gene>
<dbReference type="HAMAP" id="MF_00181">
    <property type="entry name" value="Cytosol_peptidase_M17"/>
    <property type="match status" value="1"/>
</dbReference>
<dbReference type="PRINTS" id="PR00481">
    <property type="entry name" value="LAMNOPPTDASE"/>
</dbReference>
<comment type="function">
    <text evidence="7 8">Presumably involved in the processing and regular turnover of intracellular proteins. Catalyzes the removal of unsubstituted N-terminal amino acids from various peptides.</text>
</comment>
<dbReference type="Gene3D" id="3.40.220.10">
    <property type="entry name" value="Leucine Aminopeptidase, subunit E, domain 1"/>
    <property type="match status" value="1"/>
</dbReference>
<feature type="binding site" evidence="8">
    <location>
        <position position="399"/>
    </location>
    <ligand>
        <name>Mn(2+)</name>
        <dbReference type="ChEBI" id="CHEBI:29035"/>
        <label>2</label>
    </ligand>
</feature>
<dbReference type="NCBIfam" id="NF002073">
    <property type="entry name" value="PRK00913.1-2"/>
    <property type="match status" value="1"/>
</dbReference>
<comment type="catalytic activity">
    <reaction evidence="1 8">
        <text>Release of an N-terminal amino acid, Xaa-|-Yaa-, in which Xaa is preferably Leu, but may be other amino acids including Pro although not Arg or Lys, and Yaa may be Pro. Amino acid amides and methyl esters are also readily hydrolyzed, but rates on arylamides are exceedingly low.</text>
        <dbReference type="EC" id="3.4.11.1"/>
    </reaction>
</comment>
<dbReference type="PANTHER" id="PTHR11963">
    <property type="entry name" value="LEUCINE AMINOPEPTIDASE-RELATED"/>
    <property type="match status" value="1"/>
</dbReference>
<dbReference type="InterPro" id="IPR023042">
    <property type="entry name" value="Peptidase_M17_leu_NH2_pept"/>
</dbReference>
<proteinExistence type="inferred from homology"/>
<dbReference type="EC" id="3.4.11.1" evidence="8"/>
<dbReference type="InterPro" id="IPR000819">
    <property type="entry name" value="Peptidase_M17_C"/>
</dbReference>
<feature type="binding site" evidence="8">
    <location>
        <position position="320"/>
    </location>
    <ligand>
        <name>Mn(2+)</name>
        <dbReference type="ChEBI" id="CHEBI:29035"/>
        <label>2</label>
    </ligand>
</feature>
<dbReference type="Gene3D" id="3.40.630.10">
    <property type="entry name" value="Zn peptidases"/>
    <property type="match status" value="1"/>
</dbReference>
<dbReference type="InterPro" id="IPR043472">
    <property type="entry name" value="Macro_dom-like"/>
</dbReference>
<dbReference type="InterPro" id="IPR008283">
    <property type="entry name" value="Peptidase_M17_N"/>
</dbReference>
<reference evidence="11 12" key="1">
    <citation type="submission" date="2019-10" db="EMBL/GenBank/DDBJ databases">
        <title>Rubrobacter sp nov SCSIO 52090 isolated from a deep-sea sediment in the South China Sea.</title>
        <authorList>
            <person name="Chen R.W."/>
        </authorList>
    </citation>
    <scope>NUCLEOTIDE SEQUENCE [LARGE SCALE GENOMIC DNA]</scope>
    <source>
        <strain evidence="11 12">SCSIO 52909</strain>
    </source>
</reference>
<comment type="catalytic activity">
    <reaction evidence="2 8">
        <text>Release of an N-terminal amino acid, preferentially leucine, but not glutamic or aspartic acids.</text>
        <dbReference type="EC" id="3.4.11.10"/>
    </reaction>
</comment>
<dbReference type="SUPFAM" id="SSF53187">
    <property type="entry name" value="Zn-dependent exopeptidases"/>
    <property type="match status" value="1"/>
</dbReference>
<evidence type="ECO:0000256" key="4">
    <source>
        <dbReference type="ARBA" id="ARBA00022438"/>
    </source>
</evidence>
<feature type="binding site" evidence="8">
    <location>
        <position position="397"/>
    </location>
    <ligand>
        <name>Mn(2+)</name>
        <dbReference type="ChEBI" id="CHEBI:29035"/>
        <label>1</label>
    </ligand>
</feature>
<evidence type="ECO:0000256" key="1">
    <source>
        <dbReference type="ARBA" id="ARBA00000135"/>
    </source>
</evidence>
<comment type="subcellular location">
    <subcellularLocation>
        <location evidence="8">Cytoplasm</location>
    </subcellularLocation>
</comment>
<accession>A0A6G8Q885</accession>
<dbReference type="GO" id="GO:0006508">
    <property type="term" value="P:proteolysis"/>
    <property type="evidence" value="ECO:0007669"/>
    <property type="project" value="UniProtKB-KW"/>
</dbReference>
<evidence type="ECO:0000259" key="10">
    <source>
        <dbReference type="Pfam" id="PF02789"/>
    </source>
</evidence>
<keyword evidence="6 8" id="KW-0378">Hydrolase</keyword>
<name>A0A6G8Q885_9ACTN</name>
<evidence type="ECO:0000259" key="9">
    <source>
        <dbReference type="Pfam" id="PF00883"/>
    </source>
</evidence>
<dbReference type="Pfam" id="PF02789">
    <property type="entry name" value="Peptidase_M17_N"/>
    <property type="match status" value="1"/>
</dbReference>
<feature type="active site" evidence="8">
    <location>
        <position position="401"/>
    </location>
</feature>
<feature type="binding site" evidence="8">
    <location>
        <position position="338"/>
    </location>
    <ligand>
        <name>Mn(2+)</name>
        <dbReference type="ChEBI" id="CHEBI:29035"/>
        <label>2</label>
    </ligand>
</feature>
<evidence type="ECO:0000256" key="8">
    <source>
        <dbReference type="HAMAP-Rule" id="MF_00181"/>
    </source>
</evidence>
<sequence>MISWTLGAAMRRSRRSPMDASSFRVGMITDSFKAPLPYNPGRHRASSEALSRRGWFRLVRIGVKKLAPEEARADLLAIGLHTDGQPPEALAATAEPALSGGDFAGKSGQTALLYTGDTITSPRLLLVGLGERSSFSPEKLRRAAATISRRARTLEAGSVAFSLPELADVDAGTAARAAAEGASLGLYRFGRYKTGDKSSGGGPEDFDLLIGGSGVEETASRGAEIGAKVASGAALARDLANEPSNTATPEYLAERAEEIGARYGMAVTVLDRAGIKEEGLTGLSTVGRSSSNEPRFIVLEHRKGGGDKPVVIVGKAVTFDSGGISIKPTAGMDDMKFDMGGGAAVLGAMEAVGALDLPLDVVAIVPATENLPGGDAFKPGDVLTMPNGKTVEILTTDAEGRLILADALCYARRYEPAAVVDCATLTGACVVALGAHASGLMGNDEDLIAEVQAAGDTTGERAWPLPLFDEYTEQIKGDTADLKNSGGRGGGALTAGAFLKEFAEFPWAHLDIAGTAYGKKGNAYTTKGATGTPARLLVEFLIGRSA</sequence>
<keyword evidence="4 8" id="KW-0031">Aminopeptidase</keyword>
<evidence type="ECO:0000256" key="2">
    <source>
        <dbReference type="ARBA" id="ARBA00000967"/>
    </source>
</evidence>
<dbReference type="EMBL" id="CP045119">
    <property type="protein sequence ID" value="QIN82680.1"/>
    <property type="molecule type" value="Genomic_DNA"/>
</dbReference>
<dbReference type="Proteomes" id="UP000501452">
    <property type="component" value="Chromosome"/>
</dbReference>